<keyword evidence="2" id="KW-1185">Reference proteome</keyword>
<organism evidence="1 2">
    <name type="scientific">Lipomyces kononenkoae</name>
    <name type="common">Yeast</name>
    <dbReference type="NCBI Taxonomy" id="34357"/>
    <lineage>
        <taxon>Eukaryota</taxon>
        <taxon>Fungi</taxon>
        <taxon>Dikarya</taxon>
        <taxon>Ascomycota</taxon>
        <taxon>Saccharomycotina</taxon>
        <taxon>Lipomycetes</taxon>
        <taxon>Lipomycetales</taxon>
        <taxon>Lipomycetaceae</taxon>
        <taxon>Lipomyces</taxon>
    </lineage>
</organism>
<reference evidence="2" key="1">
    <citation type="journal article" date="2024" name="Front. Bioeng. Biotechnol.">
        <title>Genome-scale model development and genomic sequencing of the oleaginous clade Lipomyces.</title>
        <authorList>
            <person name="Czajka J.J."/>
            <person name="Han Y."/>
            <person name="Kim J."/>
            <person name="Mondo S.J."/>
            <person name="Hofstad B.A."/>
            <person name="Robles A."/>
            <person name="Haridas S."/>
            <person name="Riley R."/>
            <person name="LaButti K."/>
            <person name="Pangilinan J."/>
            <person name="Andreopoulos W."/>
            <person name="Lipzen A."/>
            <person name="Yan J."/>
            <person name="Wang M."/>
            <person name="Ng V."/>
            <person name="Grigoriev I.V."/>
            <person name="Spatafora J.W."/>
            <person name="Magnuson J.K."/>
            <person name="Baker S.E."/>
            <person name="Pomraning K.R."/>
        </authorList>
    </citation>
    <scope>NUCLEOTIDE SEQUENCE [LARGE SCALE GENOMIC DNA]</scope>
    <source>
        <strain evidence="2">CBS 7786</strain>
    </source>
</reference>
<gene>
    <name evidence="1" type="ORF">V1525DRAFT_412093</name>
</gene>
<evidence type="ECO:0000313" key="2">
    <source>
        <dbReference type="Proteomes" id="UP001433508"/>
    </source>
</evidence>
<evidence type="ECO:0000313" key="1">
    <source>
        <dbReference type="EMBL" id="KAK9234746.1"/>
    </source>
</evidence>
<dbReference type="Proteomes" id="UP001433508">
    <property type="component" value="Unassembled WGS sequence"/>
</dbReference>
<proteinExistence type="predicted"/>
<protein>
    <submittedName>
        <fullName evidence="1">Uncharacterized protein</fullName>
    </submittedName>
</protein>
<accession>A0ACC3SSY9</accession>
<name>A0ACC3SSY9_LIPKO</name>
<sequence>MRLVDRVWAPRKLLIIVVAISFVCFFGIAYRRTLPLPASINDVDLQNLRDSIPSYFKYDKSDCSVTKETEHAAEETFNSTYTHARGIYANGYETSYVPGTEDVFLMVKTGATVLWQRFPIHIATTLPQLPHFAVYSDAPDVVAGIPVIDILADTKPETKESDQFETWRQQQALIAEHANIEISQAGITGGWQLDKYKNIPMVAHGYKTYPTAKWYIFMDADTYILWPNMMRWLSTLNPDDMLYMGSVTYLGGVTPFVHGGSGVVMSGALIRKTFGQEPELAGQYESYSKHHCCGDHIISHAFRDRGVIPVLTGDGYPFVAWRFQGGYHGDLQAEPPITVRFSKLNWCEEIVTFHHLTAHDIEKIYEFEQKFPRDQPILFKDVYHEFVMPYLRGDRQNNWDNVADIREYSKDNEKQKDSQNTAYESYESCSNACDKWEDCMMFRYRPGYCGLSDEIRLGKKHEDGDNSFSSFWRLDRIRNVRTSSGCDPIDALPEEGEFFRQQTKA</sequence>
<dbReference type="EMBL" id="MU971451">
    <property type="protein sequence ID" value="KAK9234746.1"/>
    <property type="molecule type" value="Genomic_DNA"/>
</dbReference>
<comment type="caution">
    <text evidence="1">The sequence shown here is derived from an EMBL/GenBank/DDBJ whole genome shotgun (WGS) entry which is preliminary data.</text>
</comment>